<dbReference type="HOGENOM" id="CLU_1077937_0_0_1"/>
<proteinExistence type="predicted"/>
<dbReference type="InParanoid" id="H2AXZ5"/>
<dbReference type="RefSeq" id="XP_003958380.1">
    <property type="nucleotide sequence ID" value="XM_003958331.1"/>
</dbReference>
<keyword evidence="2" id="KW-1185">Reference proteome</keyword>
<dbReference type="OrthoDB" id="4064925at2759"/>
<name>H2AXZ5_KAZAF</name>
<dbReference type="AlphaFoldDB" id="H2AXZ5"/>
<evidence type="ECO:0000313" key="2">
    <source>
        <dbReference type="Proteomes" id="UP000005220"/>
    </source>
</evidence>
<dbReference type="Proteomes" id="UP000005220">
    <property type="component" value="Chromosome 7"/>
</dbReference>
<dbReference type="EMBL" id="HE650827">
    <property type="protein sequence ID" value="CCF59245.1"/>
    <property type="molecule type" value="Genomic_DNA"/>
</dbReference>
<reference evidence="1 2" key="1">
    <citation type="journal article" date="2011" name="Proc. Natl. Acad. Sci. U.S.A.">
        <title>Evolutionary erosion of yeast sex chromosomes by mating-type switching accidents.</title>
        <authorList>
            <person name="Gordon J.L."/>
            <person name="Armisen D."/>
            <person name="Proux-Wera E."/>
            <person name="Oheigeartaigh S.S."/>
            <person name="Byrne K.P."/>
            <person name="Wolfe K.H."/>
        </authorList>
    </citation>
    <scope>NUCLEOTIDE SEQUENCE [LARGE SCALE GENOMIC DNA]</scope>
    <source>
        <strain evidence="2">ATCC 22294 / BCRC 22015 / CBS 2517 / CECT 1963 / NBRC 1671 / NRRL Y-8276</strain>
    </source>
</reference>
<gene>
    <name evidence="1" type="primary">KAFR0G02110</name>
    <name evidence="1" type="ORF">KAFR_0G02110</name>
</gene>
<dbReference type="GO" id="GO:0006611">
    <property type="term" value="P:protein export from nucleus"/>
    <property type="evidence" value="ECO:0007669"/>
    <property type="project" value="EnsemblFungi"/>
</dbReference>
<accession>H2AXZ5</accession>
<evidence type="ECO:0000313" key="1">
    <source>
        <dbReference type="EMBL" id="CCF59245.1"/>
    </source>
</evidence>
<dbReference type="GO" id="GO:0005634">
    <property type="term" value="C:nucleus"/>
    <property type="evidence" value="ECO:0007669"/>
    <property type="project" value="EnsemblFungi"/>
</dbReference>
<dbReference type="eggNOG" id="ENOG502S1UD">
    <property type="taxonomic scope" value="Eukaryota"/>
</dbReference>
<protein>
    <submittedName>
        <fullName evidence="1">Uncharacterized protein</fullName>
    </submittedName>
</protein>
<dbReference type="FunCoup" id="H2AXZ5">
    <property type="interactions" value="43"/>
</dbReference>
<dbReference type="GeneID" id="13887414"/>
<dbReference type="GO" id="GO:0016567">
    <property type="term" value="P:protein ubiquitination"/>
    <property type="evidence" value="ECO:0007669"/>
    <property type="project" value="EnsemblFungi"/>
</dbReference>
<sequence length="251" mass="29520">MVTSITRKLLRDWKFLMRHNNDMMQDNKTFFYLSPQDSNLHIWHVVLIDPTTKSEVYILLYFTDPSNENVMQNSPGDNISSSHNIVILMRCLTPSSVFPINKNISLNHLSSYLLSKGFRPFLMELWHIFFDNSHNISIENARLLHAWNRIMYKDFKLHFPFLMGNLRQGDYQMVKNLSKNLSNNVDLNIFLHQNANSIVTPCENNIQHHSTNIHAETNSHPSTKRQRLDLFKFISNKHDPNDNTSLPRKLR</sequence>
<dbReference type="KEGG" id="kaf:KAFR_0G02110"/>
<organism evidence="1 2">
    <name type="scientific">Kazachstania africana (strain ATCC 22294 / BCRC 22015 / CBS 2517 / CECT 1963 / NBRC 1671 / NRRL Y-8276)</name>
    <name type="common">Yeast</name>
    <name type="synonym">Kluyveromyces africanus</name>
    <dbReference type="NCBI Taxonomy" id="1071382"/>
    <lineage>
        <taxon>Eukaryota</taxon>
        <taxon>Fungi</taxon>
        <taxon>Dikarya</taxon>
        <taxon>Ascomycota</taxon>
        <taxon>Saccharomycotina</taxon>
        <taxon>Saccharomycetes</taxon>
        <taxon>Saccharomycetales</taxon>
        <taxon>Saccharomycetaceae</taxon>
        <taxon>Kazachstania</taxon>
    </lineage>
</organism>